<dbReference type="Pfam" id="PF00595">
    <property type="entry name" value="PDZ"/>
    <property type="match status" value="1"/>
</dbReference>
<dbReference type="InterPro" id="IPR009003">
    <property type="entry name" value="Peptidase_S1_PA"/>
</dbReference>
<dbReference type="Pfam" id="PF13365">
    <property type="entry name" value="Trypsin_2"/>
    <property type="match status" value="1"/>
</dbReference>
<dbReference type="SMART" id="SM00228">
    <property type="entry name" value="PDZ"/>
    <property type="match status" value="1"/>
</dbReference>
<evidence type="ECO:0000256" key="4">
    <source>
        <dbReference type="SAM" id="MobiDB-lite"/>
    </source>
</evidence>
<dbReference type="InterPro" id="IPR036034">
    <property type="entry name" value="PDZ_sf"/>
</dbReference>
<keyword evidence="3" id="KW-0378">Hydrolase</keyword>
<name>A0A3N1XPG7_9FIRM</name>
<dbReference type="SUPFAM" id="SSF50156">
    <property type="entry name" value="PDZ domain-like"/>
    <property type="match status" value="1"/>
</dbReference>
<keyword evidence="8" id="KW-1185">Reference proteome</keyword>
<sequence length="443" mass="47135">MNNEYENRNNEIEYYEYIYQELDSDKIDKEETFGGSSKEGKGKRDPRRLHSFMKIASTALVFGLVAGTTFQGFNYASNKLLNQNTSSNSKINESTTLGNTNSSSPVVKTNTNSSQSGEVAQVVENVMPSIVSISITATQNVSDFFGRIYEDQATGSGSGIIIGQNNKEVLIATNNHVVEGADTVTITFVDDTTAEATVKGTAASSDLAVVSVDLNSLSEETKSNIKIATLGNSDSLKVGEMAIAIGNALGYGQSVTVGYISALEREVSVEDSSMKLLQTDAAINPGNSGGALLNSKGEVIGINSVKYASEEVEGMGYAIPISDAIPIVTQLMNQETIPESEQAYLGIMGTDITSDVAKSYKMPEGVYVGEVSKNSPAHKAGLTQGSIITELNGRDATSMEKLQEILTSTRAGEKVTLVIKVLENGEYVEKTLDITLGSKAQAK</sequence>
<organism evidence="7 8">
    <name type="scientific">Mobilisporobacter senegalensis</name>
    <dbReference type="NCBI Taxonomy" id="1329262"/>
    <lineage>
        <taxon>Bacteria</taxon>
        <taxon>Bacillati</taxon>
        <taxon>Bacillota</taxon>
        <taxon>Clostridia</taxon>
        <taxon>Lachnospirales</taxon>
        <taxon>Lachnospiraceae</taxon>
        <taxon>Mobilisporobacter</taxon>
    </lineage>
</organism>
<dbReference type="GO" id="GO:0006508">
    <property type="term" value="P:proteolysis"/>
    <property type="evidence" value="ECO:0007669"/>
    <property type="project" value="UniProtKB-KW"/>
</dbReference>
<dbReference type="PRINTS" id="PR00834">
    <property type="entry name" value="PROTEASES2C"/>
</dbReference>
<dbReference type="AlphaFoldDB" id="A0A3N1XPG7"/>
<evidence type="ECO:0000256" key="2">
    <source>
        <dbReference type="ARBA" id="ARBA00022670"/>
    </source>
</evidence>
<evidence type="ECO:0000256" key="5">
    <source>
        <dbReference type="SAM" id="Phobius"/>
    </source>
</evidence>
<keyword evidence="5" id="KW-0812">Transmembrane</keyword>
<comment type="caution">
    <text evidence="7">The sequence shown here is derived from an EMBL/GenBank/DDBJ whole genome shotgun (WGS) entry which is preliminary data.</text>
</comment>
<dbReference type="Proteomes" id="UP000273083">
    <property type="component" value="Unassembled WGS sequence"/>
</dbReference>
<reference evidence="7 8" key="1">
    <citation type="submission" date="2018-11" db="EMBL/GenBank/DDBJ databases">
        <title>Genomic Encyclopedia of Type Strains, Phase IV (KMG-IV): sequencing the most valuable type-strain genomes for metagenomic binning, comparative biology and taxonomic classification.</title>
        <authorList>
            <person name="Goeker M."/>
        </authorList>
    </citation>
    <scope>NUCLEOTIDE SEQUENCE [LARGE SCALE GENOMIC DNA]</scope>
    <source>
        <strain evidence="7 8">DSM 26537</strain>
    </source>
</reference>
<evidence type="ECO:0000256" key="3">
    <source>
        <dbReference type="ARBA" id="ARBA00022801"/>
    </source>
</evidence>
<evidence type="ECO:0000313" key="8">
    <source>
        <dbReference type="Proteomes" id="UP000273083"/>
    </source>
</evidence>
<gene>
    <name evidence="7" type="ORF">EDD66_10586</name>
</gene>
<dbReference type="InterPro" id="IPR051201">
    <property type="entry name" value="Chloro_Bact_Ser_Proteases"/>
</dbReference>
<comment type="similarity">
    <text evidence="1">Belongs to the peptidase S1C family.</text>
</comment>
<dbReference type="InterPro" id="IPR001478">
    <property type="entry name" value="PDZ"/>
</dbReference>
<keyword evidence="5" id="KW-1133">Transmembrane helix</keyword>
<dbReference type="Gene3D" id="2.30.42.10">
    <property type="match status" value="1"/>
</dbReference>
<dbReference type="EMBL" id="RJVG01000005">
    <property type="protein sequence ID" value="ROR28148.1"/>
    <property type="molecule type" value="Genomic_DNA"/>
</dbReference>
<dbReference type="SUPFAM" id="SSF50494">
    <property type="entry name" value="Trypsin-like serine proteases"/>
    <property type="match status" value="1"/>
</dbReference>
<dbReference type="InterPro" id="IPR043504">
    <property type="entry name" value="Peptidase_S1_PA_chymotrypsin"/>
</dbReference>
<proteinExistence type="inferred from homology"/>
<dbReference type="PROSITE" id="PS50106">
    <property type="entry name" value="PDZ"/>
    <property type="match status" value="1"/>
</dbReference>
<dbReference type="PANTHER" id="PTHR43343">
    <property type="entry name" value="PEPTIDASE S12"/>
    <property type="match status" value="1"/>
</dbReference>
<protein>
    <submittedName>
        <fullName evidence="7">Serine protease Do</fullName>
    </submittedName>
</protein>
<feature type="transmembrane region" description="Helical" evidence="5">
    <location>
        <begin position="51"/>
        <end position="73"/>
    </location>
</feature>
<accession>A0A3N1XPG7</accession>
<keyword evidence="2 7" id="KW-0645">Protease</keyword>
<dbReference type="Gene3D" id="2.40.10.10">
    <property type="entry name" value="Trypsin-like serine proteases"/>
    <property type="match status" value="2"/>
</dbReference>
<keyword evidence="5" id="KW-0472">Membrane</keyword>
<dbReference type="RefSeq" id="WP_170164308.1">
    <property type="nucleotide sequence ID" value="NZ_RJVG01000005.1"/>
</dbReference>
<dbReference type="PANTHER" id="PTHR43343:SF3">
    <property type="entry name" value="PROTEASE DO-LIKE 8, CHLOROPLASTIC"/>
    <property type="match status" value="1"/>
</dbReference>
<feature type="region of interest" description="Disordered" evidence="4">
    <location>
        <begin position="87"/>
        <end position="115"/>
    </location>
</feature>
<dbReference type="InterPro" id="IPR001940">
    <property type="entry name" value="Peptidase_S1C"/>
</dbReference>
<dbReference type="GO" id="GO:0004252">
    <property type="term" value="F:serine-type endopeptidase activity"/>
    <property type="evidence" value="ECO:0007669"/>
    <property type="project" value="InterPro"/>
</dbReference>
<evidence type="ECO:0000313" key="7">
    <source>
        <dbReference type="EMBL" id="ROR28148.1"/>
    </source>
</evidence>
<feature type="domain" description="PDZ" evidence="6">
    <location>
        <begin position="334"/>
        <end position="423"/>
    </location>
</feature>
<evidence type="ECO:0000259" key="6">
    <source>
        <dbReference type="PROSITE" id="PS50106"/>
    </source>
</evidence>
<evidence type="ECO:0000256" key="1">
    <source>
        <dbReference type="ARBA" id="ARBA00010541"/>
    </source>
</evidence>